<dbReference type="PANTHER" id="PTHR37844">
    <property type="entry name" value="SER/THR PROTEIN PHOSPHATASE SUPERFAMILY (AFU_ORTHOLOGUE AFUA_1G14840)"/>
    <property type="match status" value="1"/>
</dbReference>
<feature type="domain" description="Calcineurin-like phosphoesterase" evidence="1">
    <location>
        <begin position="1"/>
        <end position="221"/>
    </location>
</feature>
<dbReference type="Proteomes" id="UP000180246">
    <property type="component" value="Unassembled WGS sequence"/>
</dbReference>
<protein>
    <submittedName>
        <fullName evidence="2">Calcineurin-like phosphoesterase family protein</fullName>
    </submittedName>
</protein>
<dbReference type="SUPFAM" id="SSF56300">
    <property type="entry name" value="Metallo-dependent phosphatases"/>
    <property type="match status" value="1"/>
</dbReference>
<dbReference type="EMBL" id="JRYB01000001">
    <property type="protein sequence ID" value="OIJ44499.1"/>
    <property type="molecule type" value="Genomic_DNA"/>
</dbReference>
<dbReference type="PANTHER" id="PTHR37844:SF2">
    <property type="entry name" value="SER_THR PROTEIN PHOSPHATASE SUPERFAMILY (AFU_ORTHOLOGUE AFUA_1G14840)"/>
    <property type="match status" value="1"/>
</dbReference>
<accession>A0A1S2NHT3</accession>
<reference evidence="2 3" key="1">
    <citation type="submission" date="2014-10" db="EMBL/GenBank/DDBJ databases">
        <authorList>
            <person name="Seo M.-J."/>
            <person name="Seok Y.J."/>
            <person name="Cha I.-T."/>
        </authorList>
    </citation>
    <scope>NUCLEOTIDE SEQUENCE [LARGE SCALE GENOMIC DNA]</scope>
    <source>
        <strain evidence="2 3">NEU</strain>
    </source>
</reference>
<dbReference type="InterPro" id="IPR004843">
    <property type="entry name" value="Calcineurin-like_PHP"/>
</dbReference>
<evidence type="ECO:0000259" key="1">
    <source>
        <dbReference type="Pfam" id="PF00149"/>
    </source>
</evidence>
<dbReference type="InterPro" id="IPR029052">
    <property type="entry name" value="Metallo-depent_PP-like"/>
</dbReference>
<comment type="caution">
    <text evidence="2">The sequence shown here is derived from an EMBL/GenBank/DDBJ whole genome shotgun (WGS) entry which is preliminary data.</text>
</comment>
<dbReference type="Pfam" id="PF00149">
    <property type="entry name" value="Metallophos"/>
    <property type="match status" value="1"/>
</dbReference>
<dbReference type="Gene3D" id="3.60.21.10">
    <property type="match status" value="1"/>
</dbReference>
<organism evidence="2 3">
    <name type="scientific">Massilia timonae</name>
    <dbReference type="NCBI Taxonomy" id="47229"/>
    <lineage>
        <taxon>Bacteria</taxon>
        <taxon>Pseudomonadati</taxon>
        <taxon>Pseudomonadota</taxon>
        <taxon>Betaproteobacteria</taxon>
        <taxon>Burkholderiales</taxon>
        <taxon>Oxalobacteraceae</taxon>
        <taxon>Telluria group</taxon>
        <taxon>Massilia</taxon>
    </lineage>
</organism>
<proteinExistence type="predicted"/>
<sequence length="261" mass="29481">MRLLVLSDLHLEVWRDHVPRIDVSISRPDVVILAGDIHTKSRAPSWAAEIFSGLPVVYVAGNHEFYGEAIEKTGESIASECFRYPNVHFLDCGEYVYEGVRFLGATLWTDFALFSPDRKWSAMLDARTAMNDYQRIKVATAGYRKLHPQDTARLHTAQRAWLQKKLGEPFTGRTVVVTHMAPSMRSVAPEYVADPVSAAFASNLDDLIVKANVWIHGHTHCSFDYEVEGCRVVANPLGYRMRNNGAENQEFDPNFIVELEL</sequence>
<evidence type="ECO:0000313" key="3">
    <source>
        <dbReference type="Proteomes" id="UP000180246"/>
    </source>
</evidence>
<dbReference type="AlphaFoldDB" id="A0A1S2NHT3"/>
<dbReference type="RefSeq" id="WP_083415472.1">
    <property type="nucleotide sequence ID" value="NZ_JRYB01000001.1"/>
</dbReference>
<gene>
    <name evidence="2" type="ORF">LO55_4157</name>
</gene>
<dbReference type="GO" id="GO:0016787">
    <property type="term" value="F:hydrolase activity"/>
    <property type="evidence" value="ECO:0007669"/>
    <property type="project" value="InterPro"/>
</dbReference>
<evidence type="ECO:0000313" key="2">
    <source>
        <dbReference type="EMBL" id="OIJ44499.1"/>
    </source>
</evidence>
<name>A0A1S2NHT3_9BURK</name>